<dbReference type="SUPFAM" id="SSF46689">
    <property type="entry name" value="Homeodomain-like"/>
    <property type="match status" value="1"/>
</dbReference>
<dbReference type="PROSITE" id="PS50977">
    <property type="entry name" value="HTH_TETR_2"/>
    <property type="match status" value="1"/>
</dbReference>
<evidence type="ECO:0000256" key="2">
    <source>
        <dbReference type="ARBA" id="ARBA00023125"/>
    </source>
</evidence>
<dbReference type="RefSeq" id="WP_124707045.1">
    <property type="nucleotide sequence ID" value="NZ_CP033972.1"/>
</dbReference>
<dbReference type="EMBL" id="CP033972">
    <property type="protein sequence ID" value="AZG44116.1"/>
    <property type="molecule type" value="Genomic_DNA"/>
</dbReference>
<feature type="region of interest" description="Disordered" evidence="5">
    <location>
        <begin position="1"/>
        <end position="26"/>
    </location>
</feature>
<gene>
    <name evidence="7" type="primary">acrR_1</name>
    <name evidence="7" type="ORF">D7316_00696</name>
</gene>
<feature type="domain" description="HTH tetR-type" evidence="6">
    <location>
        <begin position="31"/>
        <end position="91"/>
    </location>
</feature>
<dbReference type="AlphaFoldDB" id="A0A3G8JGC0"/>
<reference evidence="7 8" key="1">
    <citation type="submission" date="2018-11" db="EMBL/GenBank/DDBJ databases">
        <title>Gordonia insulae sp. nov., isolated from an island soil.</title>
        <authorList>
            <person name="Kim Y.S."/>
            <person name="Kim S.B."/>
        </authorList>
    </citation>
    <scope>NUCLEOTIDE SEQUENCE [LARGE SCALE GENOMIC DNA]</scope>
    <source>
        <strain evidence="7 8">MMS17-SY073</strain>
    </source>
</reference>
<dbReference type="Gene3D" id="1.10.10.60">
    <property type="entry name" value="Homeodomain-like"/>
    <property type="match status" value="1"/>
</dbReference>
<evidence type="ECO:0000256" key="1">
    <source>
        <dbReference type="ARBA" id="ARBA00023015"/>
    </source>
</evidence>
<evidence type="ECO:0000256" key="4">
    <source>
        <dbReference type="PROSITE-ProRule" id="PRU00335"/>
    </source>
</evidence>
<organism evidence="7 8">
    <name type="scientific">Gordonia insulae</name>
    <dbReference type="NCBI Taxonomy" id="2420509"/>
    <lineage>
        <taxon>Bacteria</taxon>
        <taxon>Bacillati</taxon>
        <taxon>Actinomycetota</taxon>
        <taxon>Actinomycetes</taxon>
        <taxon>Mycobacteriales</taxon>
        <taxon>Gordoniaceae</taxon>
        <taxon>Gordonia</taxon>
    </lineage>
</organism>
<dbReference type="InterPro" id="IPR009057">
    <property type="entry name" value="Homeodomain-like_sf"/>
</dbReference>
<dbReference type="SUPFAM" id="SSF48498">
    <property type="entry name" value="Tetracyclin repressor-like, C-terminal domain"/>
    <property type="match status" value="1"/>
</dbReference>
<sequence length="228" mass="25226">MSDAVNADTGGESPGQRTRRYDSTRRRAAAAETRGRILDAARARFLANGYTATTVAEIARDADVVADTIYATVGRKPALFRELIELSLSGTGRPVPGAQRDYAVRMRDEPDARDRLRIYAEAVTAIQTRLGPLFLVLREAATADADLKDLWSEITDRRAENMRGLASDLASTGQLRGDLTIDEVADVVWTMNSAEYYAMLVADRGWSSARFTDWLFDAWCRLLLDETG</sequence>
<dbReference type="Gene3D" id="1.10.357.10">
    <property type="entry name" value="Tetracycline Repressor, domain 2"/>
    <property type="match status" value="1"/>
</dbReference>
<name>A0A3G8JGC0_9ACTN</name>
<dbReference type="Proteomes" id="UP000271469">
    <property type="component" value="Chromosome"/>
</dbReference>
<feature type="DNA-binding region" description="H-T-H motif" evidence="4">
    <location>
        <begin position="54"/>
        <end position="73"/>
    </location>
</feature>
<accession>A0A3G8JGC0</accession>
<dbReference type="GO" id="GO:0000976">
    <property type="term" value="F:transcription cis-regulatory region binding"/>
    <property type="evidence" value="ECO:0007669"/>
    <property type="project" value="TreeGrafter"/>
</dbReference>
<keyword evidence="3" id="KW-0804">Transcription</keyword>
<keyword evidence="1" id="KW-0805">Transcription regulation</keyword>
<evidence type="ECO:0000256" key="3">
    <source>
        <dbReference type="ARBA" id="ARBA00023163"/>
    </source>
</evidence>
<evidence type="ECO:0000313" key="8">
    <source>
        <dbReference type="Proteomes" id="UP000271469"/>
    </source>
</evidence>
<keyword evidence="2 4" id="KW-0238">DNA-binding</keyword>
<dbReference type="OrthoDB" id="4899232at2"/>
<protein>
    <submittedName>
        <fullName evidence="7">HTH-type transcriptional regulator AcrR</fullName>
    </submittedName>
</protein>
<dbReference type="InterPro" id="IPR036271">
    <property type="entry name" value="Tet_transcr_reg_TetR-rel_C_sf"/>
</dbReference>
<proteinExistence type="predicted"/>
<dbReference type="InterPro" id="IPR001647">
    <property type="entry name" value="HTH_TetR"/>
</dbReference>
<evidence type="ECO:0000259" key="6">
    <source>
        <dbReference type="PROSITE" id="PS50977"/>
    </source>
</evidence>
<evidence type="ECO:0000313" key="7">
    <source>
        <dbReference type="EMBL" id="AZG44116.1"/>
    </source>
</evidence>
<keyword evidence="8" id="KW-1185">Reference proteome</keyword>
<dbReference type="KEGG" id="gom:D7316_00696"/>
<dbReference type="GO" id="GO:0003700">
    <property type="term" value="F:DNA-binding transcription factor activity"/>
    <property type="evidence" value="ECO:0007669"/>
    <property type="project" value="TreeGrafter"/>
</dbReference>
<evidence type="ECO:0000256" key="5">
    <source>
        <dbReference type="SAM" id="MobiDB-lite"/>
    </source>
</evidence>
<dbReference type="PANTHER" id="PTHR30055:SF234">
    <property type="entry name" value="HTH-TYPE TRANSCRIPTIONAL REGULATOR BETI"/>
    <property type="match status" value="1"/>
</dbReference>
<dbReference type="Pfam" id="PF00440">
    <property type="entry name" value="TetR_N"/>
    <property type="match status" value="1"/>
</dbReference>
<dbReference type="InterPro" id="IPR050109">
    <property type="entry name" value="HTH-type_TetR-like_transc_reg"/>
</dbReference>
<dbReference type="PANTHER" id="PTHR30055">
    <property type="entry name" value="HTH-TYPE TRANSCRIPTIONAL REGULATOR RUTR"/>
    <property type="match status" value="1"/>
</dbReference>